<proteinExistence type="predicted"/>
<evidence type="ECO:0000313" key="2">
    <source>
        <dbReference type="Proteomes" id="UP000735302"/>
    </source>
</evidence>
<accession>A0AAV4BWY2</accession>
<gene>
    <name evidence="1" type="ORF">PoB_005153100</name>
</gene>
<dbReference type="Proteomes" id="UP000735302">
    <property type="component" value="Unassembled WGS sequence"/>
</dbReference>
<keyword evidence="2" id="KW-1185">Reference proteome</keyword>
<evidence type="ECO:0000313" key="1">
    <source>
        <dbReference type="EMBL" id="GFO25026.1"/>
    </source>
</evidence>
<comment type="caution">
    <text evidence="1">The sequence shown here is derived from an EMBL/GenBank/DDBJ whole genome shotgun (WGS) entry which is preliminary data.</text>
</comment>
<protein>
    <submittedName>
        <fullName evidence="1">Uncharacterized protein</fullName>
    </submittedName>
</protein>
<organism evidence="1 2">
    <name type="scientific">Plakobranchus ocellatus</name>
    <dbReference type="NCBI Taxonomy" id="259542"/>
    <lineage>
        <taxon>Eukaryota</taxon>
        <taxon>Metazoa</taxon>
        <taxon>Spiralia</taxon>
        <taxon>Lophotrochozoa</taxon>
        <taxon>Mollusca</taxon>
        <taxon>Gastropoda</taxon>
        <taxon>Heterobranchia</taxon>
        <taxon>Euthyneura</taxon>
        <taxon>Panpulmonata</taxon>
        <taxon>Sacoglossa</taxon>
        <taxon>Placobranchoidea</taxon>
        <taxon>Plakobranchidae</taxon>
        <taxon>Plakobranchus</taxon>
    </lineage>
</organism>
<reference evidence="1 2" key="1">
    <citation type="journal article" date="2021" name="Elife">
        <title>Chloroplast acquisition without the gene transfer in kleptoplastic sea slugs, Plakobranchus ocellatus.</title>
        <authorList>
            <person name="Maeda T."/>
            <person name="Takahashi S."/>
            <person name="Yoshida T."/>
            <person name="Shimamura S."/>
            <person name="Takaki Y."/>
            <person name="Nagai Y."/>
            <person name="Toyoda A."/>
            <person name="Suzuki Y."/>
            <person name="Arimoto A."/>
            <person name="Ishii H."/>
            <person name="Satoh N."/>
            <person name="Nishiyama T."/>
            <person name="Hasebe M."/>
            <person name="Maruyama T."/>
            <person name="Minagawa J."/>
            <person name="Obokata J."/>
            <person name="Shigenobu S."/>
        </authorList>
    </citation>
    <scope>NUCLEOTIDE SEQUENCE [LARGE SCALE GENOMIC DNA]</scope>
</reference>
<dbReference type="AlphaFoldDB" id="A0AAV4BWY2"/>
<sequence length="130" mass="14580">MPFMPRQADCRARCQFLQSRSKPGKVRKTECFKNLLRQIKAKGLPLQSKARASVFIHEGGTHSEYGRVAWIPRGRVYWMGMATKNFQPISANGTNIINALRGVDDSVVSEFDLRSAETLLPRVRAPPPAP</sequence>
<dbReference type="EMBL" id="BLXT01005682">
    <property type="protein sequence ID" value="GFO25026.1"/>
    <property type="molecule type" value="Genomic_DNA"/>
</dbReference>
<name>A0AAV4BWY2_9GAST</name>